<sequence>MVQPSETEGTSPVRCLRLLSPDGGDIRGLSELLILERIMNKLKPKWKLKEAPIPADVFDMIGGTSIGG</sequence>
<dbReference type="GO" id="GO:0046486">
    <property type="term" value="P:glycerolipid metabolic process"/>
    <property type="evidence" value="ECO:0007669"/>
    <property type="project" value="UniProtKB-ARBA"/>
</dbReference>
<dbReference type="Proteomes" id="UP000242875">
    <property type="component" value="Unassembled WGS sequence"/>
</dbReference>
<evidence type="ECO:0000256" key="1">
    <source>
        <dbReference type="ARBA" id="ARBA00023098"/>
    </source>
</evidence>
<dbReference type="AlphaFoldDB" id="A0A261Y2I3"/>
<comment type="caution">
    <text evidence="4">The sequence shown here is derived from an EMBL/GenBank/DDBJ whole genome shotgun (WGS) entry which is preliminary data.</text>
</comment>
<dbReference type="EMBL" id="MVBO01000029">
    <property type="protein sequence ID" value="OZJ04816.1"/>
    <property type="molecule type" value="Genomic_DNA"/>
</dbReference>
<dbReference type="InterPro" id="IPR016035">
    <property type="entry name" value="Acyl_Trfase/lysoPLipase"/>
</dbReference>
<dbReference type="OrthoDB" id="1658288at2759"/>
<evidence type="ECO:0000313" key="4">
    <source>
        <dbReference type="EMBL" id="OZJ04816.1"/>
    </source>
</evidence>
<evidence type="ECO:0000256" key="2">
    <source>
        <dbReference type="PROSITE-ProRule" id="PRU01161"/>
    </source>
</evidence>
<feature type="short sequence motif" description="GXSXG" evidence="2">
    <location>
        <begin position="63"/>
        <end position="67"/>
    </location>
</feature>
<gene>
    <name evidence="4" type="ORF">BZG36_02359</name>
</gene>
<protein>
    <recommendedName>
        <fullName evidence="3">PNPLA domain-containing protein</fullName>
    </recommendedName>
</protein>
<reference evidence="4 5" key="1">
    <citation type="journal article" date="2017" name="Mycologia">
        <title>Bifiguratus adelaidae, gen. et sp. nov., a new member of Mucoromycotina in endophytic and soil-dwelling habitats.</title>
        <authorList>
            <person name="Torres-Cruz T.J."/>
            <person name="Billingsley Tobias T.L."/>
            <person name="Almatruk M."/>
            <person name="Hesse C."/>
            <person name="Kuske C.R."/>
            <person name="Desiro A."/>
            <person name="Benucci G.M."/>
            <person name="Bonito G."/>
            <person name="Stajich J.E."/>
            <person name="Dunlap C."/>
            <person name="Arnold A.E."/>
            <person name="Porras-Alfaro A."/>
        </authorList>
    </citation>
    <scope>NUCLEOTIDE SEQUENCE [LARGE SCALE GENOMIC DNA]</scope>
    <source>
        <strain evidence="4 5">AZ0501</strain>
    </source>
</reference>
<dbReference type="Gene3D" id="3.40.1090.10">
    <property type="entry name" value="Cytosolic phospholipase A2 catalytic domain"/>
    <property type="match status" value="1"/>
</dbReference>
<feature type="non-terminal residue" evidence="4">
    <location>
        <position position="68"/>
    </location>
</feature>
<keyword evidence="1" id="KW-0443">Lipid metabolism</keyword>
<keyword evidence="5" id="KW-1185">Reference proteome</keyword>
<comment type="caution">
    <text evidence="2">Lacks conserved residue(s) required for the propagation of feature annotation.</text>
</comment>
<evidence type="ECO:0000313" key="5">
    <source>
        <dbReference type="Proteomes" id="UP000242875"/>
    </source>
</evidence>
<dbReference type="InterPro" id="IPR002641">
    <property type="entry name" value="PNPLA_dom"/>
</dbReference>
<proteinExistence type="predicted"/>
<accession>A0A261Y2I3</accession>
<name>A0A261Y2I3_9FUNG</name>
<feature type="domain" description="PNPLA" evidence="3">
    <location>
        <begin position="19"/>
        <end position="68"/>
    </location>
</feature>
<dbReference type="SUPFAM" id="SSF52151">
    <property type="entry name" value="FabD/lysophospholipase-like"/>
    <property type="match status" value="1"/>
</dbReference>
<organism evidence="4 5">
    <name type="scientific">Bifiguratus adelaidae</name>
    <dbReference type="NCBI Taxonomy" id="1938954"/>
    <lineage>
        <taxon>Eukaryota</taxon>
        <taxon>Fungi</taxon>
        <taxon>Fungi incertae sedis</taxon>
        <taxon>Mucoromycota</taxon>
        <taxon>Mucoromycotina</taxon>
        <taxon>Endogonomycetes</taxon>
        <taxon>Endogonales</taxon>
        <taxon>Endogonales incertae sedis</taxon>
        <taxon>Bifiguratus</taxon>
    </lineage>
</organism>
<dbReference type="PROSITE" id="PS51635">
    <property type="entry name" value="PNPLA"/>
    <property type="match status" value="1"/>
</dbReference>
<evidence type="ECO:0000259" key="3">
    <source>
        <dbReference type="PROSITE" id="PS51635"/>
    </source>
</evidence>